<reference evidence="8" key="1">
    <citation type="submission" date="2022-11" db="UniProtKB">
        <authorList>
            <consortium name="WormBaseParasite"/>
        </authorList>
    </citation>
    <scope>IDENTIFICATION</scope>
</reference>
<dbReference type="InterPro" id="IPR050603">
    <property type="entry name" value="MYST_HAT"/>
</dbReference>
<dbReference type="PROSITE" id="PS51726">
    <property type="entry name" value="MYST_HAT"/>
    <property type="match status" value="1"/>
</dbReference>
<dbReference type="InterPro" id="IPR025995">
    <property type="entry name" value="Tudor-knot"/>
</dbReference>
<dbReference type="Proteomes" id="UP000887565">
    <property type="component" value="Unplaced"/>
</dbReference>
<evidence type="ECO:0000256" key="4">
    <source>
        <dbReference type="ARBA" id="ARBA00022990"/>
    </source>
</evidence>
<dbReference type="FunFam" id="3.30.60.60:FF:000001">
    <property type="entry name" value="Histone acetyltransferase"/>
    <property type="match status" value="1"/>
</dbReference>
<dbReference type="InterPro" id="IPR016197">
    <property type="entry name" value="Chromo-like_dom_sf"/>
</dbReference>
<organism evidence="7 8">
    <name type="scientific">Romanomermis culicivorax</name>
    <name type="common">Nematode worm</name>
    <dbReference type="NCBI Taxonomy" id="13658"/>
    <lineage>
        <taxon>Eukaryota</taxon>
        <taxon>Metazoa</taxon>
        <taxon>Ecdysozoa</taxon>
        <taxon>Nematoda</taxon>
        <taxon>Enoplea</taxon>
        <taxon>Dorylaimia</taxon>
        <taxon>Mermithida</taxon>
        <taxon>Mermithoidea</taxon>
        <taxon>Mermithidae</taxon>
        <taxon>Romanomermis</taxon>
    </lineage>
</organism>
<evidence type="ECO:0000256" key="1">
    <source>
        <dbReference type="ARBA" id="ARBA00010107"/>
    </source>
</evidence>
<dbReference type="PANTHER" id="PTHR10615">
    <property type="entry name" value="HISTONE ACETYLTRANSFERASE"/>
    <property type="match status" value="1"/>
</dbReference>
<dbReference type="Pfam" id="PF17772">
    <property type="entry name" value="zf-MYST"/>
    <property type="match status" value="1"/>
</dbReference>
<evidence type="ECO:0000256" key="3">
    <source>
        <dbReference type="ARBA" id="ARBA00022679"/>
    </source>
</evidence>
<dbReference type="InterPro" id="IPR040706">
    <property type="entry name" value="Zf-MYST"/>
</dbReference>
<name>A0A915HH89_ROMCU</name>
<dbReference type="SUPFAM" id="SSF55729">
    <property type="entry name" value="Acyl-CoA N-acyltransferases (Nat)"/>
    <property type="match status" value="1"/>
</dbReference>
<evidence type="ECO:0000313" key="7">
    <source>
        <dbReference type="Proteomes" id="UP000887565"/>
    </source>
</evidence>
<dbReference type="Pfam" id="PF11717">
    <property type="entry name" value="Tudor-knot"/>
    <property type="match status" value="1"/>
</dbReference>
<sequence length="267" mass="31539">MAGGVVTNEKAVHLGDTYTVRRLDNSWRTHAQQELFRWSSDLLSRSLIGHPPTTPDIPTQTVQQLASMNRRLDEWVTIERIDLSTRHHHDENKIATTPLTCENGEDDKRKLTRHQKRKHDEINHVQQTYADMDPTTAALEKEHEQITKVKYIDRVQFGKYEIDTWYFSPYPEEYGKQPKLYVCEYCMKYMKLEKTFRYHLGDCQFRHPPGKEIYRKMNLTVYEVFGSASKSHLFFVNHETEKHGLNVTLHFAYVLIVFCFNHETAKC</sequence>
<keyword evidence="7" id="KW-1185">Reference proteome</keyword>
<dbReference type="GO" id="GO:0035267">
    <property type="term" value="C:NuA4 histone acetyltransferase complex"/>
    <property type="evidence" value="ECO:0007669"/>
    <property type="project" value="TreeGrafter"/>
</dbReference>
<protein>
    <recommendedName>
        <fullName evidence="2 5">Histone acetyltransferase</fullName>
        <ecNumber evidence="2 5">2.3.1.48</ecNumber>
    </recommendedName>
</protein>
<evidence type="ECO:0000256" key="5">
    <source>
        <dbReference type="RuleBase" id="RU361211"/>
    </source>
</evidence>
<dbReference type="WBParaSite" id="nRc.2.0.1.t00686-RA">
    <property type="protein sequence ID" value="nRc.2.0.1.t00686-RA"/>
    <property type="gene ID" value="nRc.2.0.1.g00686"/>
</dbReference>
<comment type="similarity">
    <text evidence="1 5">Belongs to the MYST (SAS/MOZ) family.</text>
</comment>
<proteinExistence type="inferred from homology"/>
<evidence type="ECO:0000313" key="8">
    <source>
        <dbReference type="WBParaSite" id="nRc.2.0.1.t00686-RA"/>
    </source>
</evidence>
<comment type="subcellular location">
    <subcellularLocation>
        <location evidence="5">Nucleus</location>
    </subcellularLocation>
</comment>
<keyword evidence="5" id="KW-0539">Nucleus</keyword>
<dbReference type="GO" id="GO:0006355">
    <property type="term" value="P:regulation of DNA-templated transcription"/>
    <property type="evidence" value="ECO:0007669"/>
    <property type="project" value="InterPro"/>
</dbReference>
<keyword evidence="3" id="KW-0808">Transferase</keyword>
<dbReference type="GO" id="GO:0046972">
    <property type="term" value="F:histone H4K16 acetyltransferase activity"/>
    <property type="evidence" value="ECO:0007669"/>
    <property type="project" value="TreeGrafter"/>
</dbReference>
<comment type="catalytic activity">
    <reaction evidence="5">
        <text>L-lysyl-[protein] + acetyl-CoA = N(6)-acetyl-L-lysyl-[protein] + CoA + H(+)</text>
        <dbReference type="Rhea" id="RHEA:45948"/>
        <dbReference type="Rhea" id="RHEA-COMP:9752"/>
        <dbReference type="Rhea" id="RHEA-COMP:10731"/>
        <dbReference type="ChEBI" id="CHEBI:15378"/>
        <dbReference type="ChEBI" id="CHEBI:29969"/>
        <dbReference type="ChEBI" id="CHEBI:57287"/>
        <dbReference type="ChEBI" id="CHEBI:57288"/>
        <dbReference type="ChEBI" id="CHEBI:61930"/>
        <dbReference type="EC" id="2.3.1.48"/>
    </reaction>
</comment>
<evidence type="ECO:0000256" key="2">
    <source>
        <dbReference type="ARBA" id="ARBA00013184"/>
    </source>
</evidence>
<evidence type="ECO:0000259" key="6">
    <source>
        <dbReference type="PROSITE" id="PS51726"/>
    </source>
</evidence>
<dbReference type="EC" id="2.3.1.48" evidence="2 5"/>
<dbReference type="GO" id="GO:0072487">
    <property type="term" value="C:MSL complex"/>
    <property type="evidence" value="ECO:0007669"/>
    <property type="project" value="TreeGrafter"/>
</dbReference>
<dbReference type="Gene3D" id="3.30.60.60">
    <property type="entry name" value="N-acetyl transferase-like"/>
    <property type="match status" value="1"/>
</dbReference>
<dbReference type="GO" id="GO:0044545">
    <property type="term" value="C:NSL complex"/>
    <property type="evidence" value="ECO:0007669"/>
    <property type="project" value="TreeGrafter"/>
</dbReference>
<dbReference type="PANTHER" id="PTHR10615:SF82">
    <property type="entry name" value="HISTONE ACETYLTRANSFERASE KAT8"/>
    <property type="match status" value="1"/>
</dbReference>
<dbReference type="AlphaFoldDB" id="A0A915HH89"/>
<keyword evidence="4" id="KW-0007">Acetylation</keyword>
<feature type="domain" description="MYST-type HAT" evidence="6">
    <location>
        <begin position="147"/>
        <end position="267"/>
    </location>
</feature>
<dbReference type="GO" id="GO:0005634">
    <property type="term" value="C:nucleus"/>
    <property type="evidence" value="ECO:0007669"/>
    <property type="project" value="UniProtKB-SubCell"/>
</dbReference>
<dbReference type="SUPFAM" id="SSF54160">
    <property type="entry name" value="Chromo domain-like"/>
    <property type="match status" value="1"/>
</dbReference>
<accession>A0A915HH89</accession>
<dbReference type="Gene3D" id="2.30.30.140">
    <property type="match status" value="1"/>
</dbReference>
<dbReference type="InterPro" id="IPR002717">
    <property type="entry name" value="HAT_MYST-type"/>
</dbReference>
<dbReference type="InterPro" id="IPR016181">
    <property type="entry name" value="Acyl_CoA_acyltransferase"/>
</dbReference>